<dbReference type="Pfam" id="PF00589">
    <property type="entry name" value="Phage_integrase"/>
    <property type="match status" value="1"/>
</dbReference>
<reference evidence="5 6" key="1">
    <citation type="journal article" date="2014" name="Int. J. Syst. Evol. Microbiol.">
        <title>Lysinibacillus halotolerans sp. nov., isolated from saline-alkaline soil.</title>
        <authorList>
            <person name="Kong D."/>
            <person name="Wang Y."/>
            <person name="Zhao B."/>
            <person name="Li Y."/>
            <person name="Song J."/>
            <person name="Zhai Y."/>
            <person name="Zhang C."/>
            <person name="Wang H."/>
            <person name="Chen X."/>
            <person name="Zhao B."/>
            <person name="Ruan Z."/>
        </authorList>
    </citation>
    <scope>NUCLEOTIDE SEQUENCE [LARGE SCALE GENOMIC DNA]</scope>
    <source>
        <strain evidence="5 6">MCCC 1A12703</strain>
    </source>
</reference>
<dbReference type="PROSITE" id="PS51898">
    <property type="entry name" value="TYR_RECOMBINASE"/>
    <property type="match status" value="1"/>
</dbReference>
<evidence type="ECO:0000313" key="6">
    <source>
        <dbReference type="Proteomes" id="UP000279909"/>
    </source>
</evidence>
<evidence type="ECO:0000256" key="3">
    <source>
        <dbReference type="ARBA" id="ARBA00023172"/>
    </source>
</evidence>
<evidence type="ECO:0000256" key="2">
    <source>
        <dbReference type="ARBA" id="ARBA00023125"/>
    </source>
</evidence>
<organism evidence="5 6">
    <name type="scientific">Lysinibacillus halotolerans</name>
    <dbReference type="NCBI Taxonomy" id="1368476"/>
    <lineage>
        <taxon>Bacteria</taxon>
        <taxon>Bacillati</taxon>
        <taxon>Bacillota</taxon>
        <taxon>Bacilli</taxon>
        <taxon>Bacillales</taxon>
        <taxon>Bacillaceae</taxon>
        <taxon>Lysinibacillus</taxon>
    </lineage>
</organism>
<name>A0A3M8H865_9BACI</name>
<evidence type="ECO:0000259" key="4">
    <source>
        <dbReference type="PROSITE" id="PS51898"/>
    </source>
</evidence>
<dbReference type="InterPro" id="IPR050090">
    <property type="entry name" value="Tyrosine_recombinase_XerCD"/>
</dbReference>
<proteinExistence type="inferred from homology"/>
<sequence>MKGYVIMASVKPRKNKKGKITSWGISVSNYPEKPIRQGGFRTRQEAEAAAKYIEAQLKPLKKLRKQISSKYTLLPFHIEFEQWYIKKKSGLDPSTIDDYKNVKNKIYEFFDDELLINITQDMYQDFMEAQQKNTKATNVKLNKKIRAFAKNAFENNKITINFTTDVVIKGKDSSKKIKFIKGSDYKKLLSHLNTVDTLFIEIRLMLILAATTGIRYGELCGIRWEDIDFENKTLHIHQQWDYKKGTGFKGLKDPTLNQSEDQDIKERTIPLSEQTISILKEFHASDCFVPNNNNRLFYKADCKAKVLSNNSFNSNLKNILNTLNIPAITAHGLRHSYATYLASTGTDRTHLQYLMGHEDYKTTDEYYIHLHKDMFDGNAAQIQEDIDRLFV</sequence>
<comment type="caution">
    <text evidence="5">The sequence shown here is derived from an EMBL/GenBank/DDBJ whole genome shotgun (WGS) entry which is preliminary data.</text>
</comment>
<dbReference type="GO" id="GO:0003677">
    <property type="term" value="F:DNA binding"/>
    <property type="evidence" value="ECO:0007669"/>
    <property type="project" value="UniProtKB-KW"/>
</dbReference>
<feature type="domain" description="Tyr recombinase" evidence="4">
    <location>
        <begin position="175"/>
        <end position="380"/>
    </location>
</feature>
<dbReference type="InterPro" id="IPR013762">
    <property type="entry name" value="Integrase-like_cat_sf"/>
</dbReference>
<evidence type="ECO:0000256" key="1">
    <source>
        <dbReference type="ARBA" id="ARBA00008857"/>
    </source>
</evidence>
<dbReference type="PANTHER" id="PTHR30349:SF41">
    <property type="entry name" value="INTEGRASE_RECOMBINASE PROTEIN MJ0367-RELATED"/>
    <property type="match status" value="1"/>
</dbReference>
<dbReference type="Proteomes" id="UP000279909">
    <property type="component" value="Unassembled WGS sequence"/>
</dbReference>
<dbReference type="Gene3D" id="1.10.443.10">
    <property type="entry name" value="Intergrase catalytic core"/>
    <property type="match status" value="1"/>
</dbReference>
<dbReference type="SUPFAM" id="SSF56349">
    <property type="entry name" value="DNA breaking-rejoining enzymes"/>
    <property type="match status" value="1"/>
</dbReference>
<dbReference type="InterPro" id="IPR010998">
    <property type="entry name" value="Integrase_recombinase_N"/>
</dbReference>
<keyword evidence="6" id="KW-1185">Reference proteome</keyword>
<dbReference type="EMBL" id="RHLQ01000025">
    <property type="protein sequence ID" value="RNC98479.1"/>
    <property type="molecule type" value="Genomic_DNA"/>
</dbReference>
<dbReference type="InterPro" id="IPR002104">
    <property type="entry name" value="Integrase_catalytic"/>
</dbReference>
<dbReference type="CDD" id="cd01189">
    <property type="entry name" value="INT_ICEBs1_C_like"/>
    <property type="match status" value="1"/>
</dbReference>
<evidence type="ECO:0000313" key="5">
    <source>
        <dbReference type="EMBL" id="RNC98479.1"/>
    </source>
</evidence>
<accession>A0A3M8H865</accession>
<dbReference type="GO" id="GO:0015074">
    <property type="term" value="P:DNA integration"/>
    <property type="evidence" value="ECO:0007669"/>
    <property type="project" value="InterPro"/>
</dbReference>
<comment type="similarity">
    <text evidence="1">Belongs to the 'phage' integrase family.</text>
</comment>
<dbReference type="InterPro" id="IPR011010">
    <property type="entry name" value="DNA_brk_join_enz"/>
</dbReference>
<keyword evidence="3" id="KW-0233">DNA recombination</keyword>
<keyword evidence="2" id="KW-0238">DNA-binding</keyword>
<dbReference type="GO" id="GO:0006310">
    <property type="term" value="P:DNA recombination"/>
    <property type="evidence" value="ECO:0007669"/>
    <property type="project" value="UniProtKB-KW"/>
</dbReference>
<protein>
    <submittedName>
        <fullName evidence="5">Site-specific integrase</fullName>
    </submittedName>
</protein>
<gene>
    <name evidence="5" type="ORF">EC501_10925</name>
</gene>
<dbReference type="PANTHER" id="PTHR30349">
    <property type="entry name" value="PHAGE INTEGRASE-RELATED"/>
    <property type="match status" value="1"/>
</dbReference>
<dbReference type="Gene3D" id="1.10.150.130">
    <property type="match status" value="1"/>
</dbReference>
<dbReference type="AlphaFoldDB" id="A0A3M8H865"/>